<dbReference type="PANTHER" id="PTHR43479">
    <property type="entry name" value="ACREF/ENVCD OPERON REPRESSOR-RELATED"/>
    <property type="match status" value="1"/>
</dbReference>
<accession>A0A841PQ37</accession>
<keyword evidence="1 2" id="KW-0238">DNA-binding</keyword>
<dbReference type="PANTHER" id="PTHR43479:SF21">
    <property type="entry name" value="TRANSCRIPTIONAL REGULATOR, TETR FAMILY"/>
    <property type="match status" value="1"/>
</dbReference>
<evidence type="ECO:0000259" key="3">
    <source>
        <dbReference type="PROSITE" id="PS50977"/>
    </source>
</evidence>
<dbReference type="EMBL" id="JACHHJ010000004">
    <property type="protein sequence ID" value="MBB6450947.1"/>
    <property type="molecule type" value="Genomic_DNA"/>
</dbReference>
<dbReference type="InterPro" id="IPR009057">
    <property type="entry name" value="Homeodomain-like_sf"/>
</dbReference>
<dbReference type="SUPFAM" id="SSF46689">
    <property type="entry name" value="Homeodomain-like"/>
    <property type="match status" value="1"/>
</dbReference>
<dbReference type="AlphaFoldDB" id="A0A841PQ37"/>
<name>A0A841PQ37_9BACL</name>
<protein>
    <submittedName>
        <fullName evidence="4">AcrR family transcriptional regulator</fullName>
    </submittedName>
</protein>
<dbReference type="RefSeq" id="WP_184404998.1">
    <property type="nucleotide sequence ID" value="NZ_JACHHJ010000004.1"/>
</dbReference>
<dbReference type="Pfam" id="PF00440">
    <property type="entry name" value="TetR_N"/>
    <property type="match status" value="1"/>
</dbReference>
<dbReference type="PROSITE" id="PS50977">
    <property type="entry name" value="HTH_TETR_2"/>
    <property type="match status" value="1"/>
</dbReference>
<comment type="caution">
    <text evidence="4">The sequence shown here is derived from an EMBL/GenBank/DDBJ whole genome shotgun (WGS) entry which is preliminary data.</text>
</comment>
<feature type="DNA-binding region" description="H-T-H motif" evidence="2">
    <location>
        <begin position="32"/>
        <end position="51"/>
    </location>
</feature>
<dbReference type="Gene3D" id="1.10.357.10">
    <property type="entry name" value="Tetracycline Repressor, domain 2"/>
    <property type="match status" value="1"/>
</dbReference>
<dbReference type="PRINTS" id="PR00455">
    <property type="entry name" value="HTHTETR"/>
</dbReference>
<evidence type="ECO:0000313" key="5">
    <source>
        <dbReference type="Proteomes" id="UP000568839"/>
    </source>
</evidence>
<keyword evidence="5" id="KW-1185">Reference proteome</keyword>
<proteinExistence type="predicted"/>
<feature type="domain" description="HTH tetR-type" evidence="3">
    <location>
        <begin position="9"/>
        <end position="69"/>
    </location>
</feature>
<dbReference type="GO" id="GO:0003677">
    <property type="term" value="F:DNA binding"/>
    <property type="evidence" value="ECO:0007669"/>
    <property type="project" value="UniProtKB-UniRule"/>
</dbReference>
<reference evidence="4 5" key="1">
    <citation type="submission" date="2020-08" db="EMBL/GenBank/DDBJ databases">
        <title>Genomic Encyclopedia of Type Strains, Phase IV (KMG-IV): sequencing the most valuable type-strain genomes for metagenomic binning, comparative biology and taxonomic classification.</title>
        <authorList>
            <person name="Goeker M."/>
        </authorList>
    </citation>
    <scope>NUCLEOTIDE SEQUENCE [LARGE SCALE GENOMIC DNA]</scope>
    <source>
        <strain evidence="4 5">DSM 21769</strain>
    </source>
</reference>
<sequence>MDGFERRREQKKQQILKSALDLFLDYGIQKVTMTEIAKQAMVSQVTIYNYFTSKHNLIHEVFIYYVEKAVKEFEEIVYSDAPFPEKINQVIFNKKEVSQQINEEFYQFIMKEYTAGADYIQTIYEEKSIPYLNHLLDEGREQGYVDRTLSNEAIFFYIAMMKDYIQREDVYKKILPLTEDITKLFFYGIVGER</sequence>
<gene>
    <name evidence="4" type="ORF">HNR44_002937</name>
</gene>
<evidence type="ECO:0000313" key="4">
    <source>
        <dbReference type="EMBL" id="MBB6450947.1"/>
    </source>
</evidence>
<organism evidence="4 5">
    <name type="scientific">Geomicrobium halophilum</name>
    <dbReference type="NCBI Taxonomy" id="549000"/>
    <lineage>
        <taxon>Bacteria</taxon>
        <taxon>Bacillati</taxon>
        <taxon>Bacillota</taxon>
        <taxon>Bacilli</taxon>
        <taxon>Bacillales</taxon>
        <taxon>Geomicrobium</taxon>
    </lineage>
</organism>
<evidence type="ECO:0000256" key="2">
    <source>
        <dbReference type="PROSITE-ProRule" id="PRU00335"/>
    </source>
</evidence>
<dbReference type="Proteomes" id="UP000568839">
    <property type="component" value="Unassembled WGS sequence"/>
</dbReference>
<dbReference type="InterPro" id="IPR001647">
    <property type="entry name" value="HTH_TetR"/>
</dbReference>
<dbReference type="InterPro" id="IPR050624">
    <property type="entry name" value="HTH-type_Tx_Regulator"/>
</dbReference>
<evidence type="ECO:0000256" key="1">
    <source>
        <dbReference type="ARBA" id="ARBA00023125"/>
    </source>
</evidence>